<gene>
    <name evidence="2" type="ORF">ACFP5Y_12440</name>
</gene>
<dbReference type="RefSeq" id="WP_379832453.1">
    <property type="nucleotide sequence ID" value="NZ_JBHSSC010000043.1"/>
</dbReference>
<accession>A0ABW1S2U6</accession>
<reference evidence="3" key="1">
    <citation type="journal article" date="2019" name="Int. J. Syst. Evol. Microbiol.">
        <title>The Global Catalogue of Microorganisms (GCM) 10K type strain sequencing project: providing services to taxonomists for standard genome sequencing and annotation.</title>
        <authorList>
            <consortium name="The Broad Institute Genomics Platform"/>
            <consortium name="The Broad Institute Genome Sequencing Center for Infectious Disease"/>
            <person name="Wu L."/>
            <person name="Ma J."/>
        </authorList>
    </citation>
    <scope>NUCLEOTIDE SEQUENCE [LARGE SCALE GENOMIC DNA]</scope>
    <source>
        <strain evidence="3">CCM 8933</strain>
    </source>
</reference>
<dbReference type="SUPFAM" id="SSF46785">
    <property type="entry name" value="Winged helix' DNA-binding domain"/>
    <property type="match status" value="1"/>
</dbReference>
<organism evidence="2 3">
    <name type="scientific">Lactiplantibacillus daowaiensis</name>
    <dbReference type="NCBI Taxonomy" id="2559918"/>
    <lineage>
        <taxon>Bacteria</taxon>
        <taxon>Bacillati</taxon>
        <taxon>Bacillota</taxon>
        <taxon>Bacilli</taxon>
        <taxon>Lactobacillales</taxon>
        <taxon>Lactobacillaceae</taxon>
        <taxon>Lactiplantibacillus</taxon>
    </lineage>
</organism>
<evidence type="ECO:0000313" key="3">
    <source>
        <dbReference type="Proteomes" id="UP001596282"/>
    </source>
</evidence>
<sequence length="143" mass="16062">MPRHHFYQTCAYFTAARYMRSIEQVADQTFAPTGLKPAYSYIMMALEDQHPMTIMQIADQLGYERSTVSRMVKSLSQKKLTTLATAGRATTVDLGPASVEFLKTANQCLTQFGQLTDQYLGTDKAPMTTLLTDNNQKLRSHLS</sequence>
<evidence type="ECO:0000259" key="1">
    <source>
        <dbReference type="Pfam" id="PF12802"/>
    </source>
</evidence>
<feature type="domain" description="HTH marR-type" evidence="1">
    <location>
        <begin position="34"/>
        <end position="80"/>
    </location>
</feature>
<proteinExistence type="predicted"/>
<name>A0ABW1S2U6_9LACO</name>
<dbReference type="InterPro" id="IPR000835">
    <property type="entry name" value="HTH_MarR-typ"/>
</dbReference>
<dbReference type="InterPro" id="IPR036390">
    <property type="entry name" value="WH_DNA-bd_sf"/>
</dbReference>
<dbReference type="EMBL" id="JBHSSC010000043">
    <property type="protein sequence ID" value="MFC6182036.1"/>
    <property type="molecule type" value="Genomic_DNA"/>
</dbReference>
<dbReference type="Gene3D" id="1.10.10.10">
    <property type="entry name" value="Winged helix-like DNA-binding domain superfamily/Winged helix DNA-binding domain"/>
    <property type="match status" value="1"/>
</dbReference>
<dbReference type="Pfam" id="PF12802">
    <property type="entry name" value="MarR_2"/>
    <property type="match status" value="1"/>
</dbReference>
<evidence type="ECO:0000313" key="2">
    <source>
        <dbReference type="EMBL" id="MFC6182036.1"/>
    </source>
</evidence>
<protein>
    <submittedName>
        <fullName evidence="2">MarR family transcriptional regulator</fullName>
    </submittedName>
</protein>
<keyword evidence="3" id="KW-1185">Reference proteome</keyword>
<dbReference type="InterPro" id="IPR036388">
    <property type="entry name" value="WH-like_DNA-bd_sf"/>
</dbReference>
<comment type="caution">
    <text evidence="2">The sequence shown here is derived from an EMBL/GenBank/DDBJ whole genome shotgun (WGS) entry which is preliminary data.</text>
</comment>
<dbReference type="Proteomes" id="UP001596282">
    <property type="component" value="Unassembled WGS sequence"/>
</dbReference>